<dbReference type="CDD" id="cd08342">
    <property type="entry name" value="HPPD_N_like"/>
    <property type="match status" value="1"/>
</dbReference>
<dbReference type="GO" id="GO:0006572">
    <property type="term" value="P:L-tyrosine catabolic process"/>
    <property type="evidence" value="ECO:0007669"/>
    <property type="project" value="TreeGrafter"/>
</dbReference>
<dbReference type="InterPro" id="IPR041735">
    <property type="entry name" value="4OHPhenylPyrv_dOase_C"/>
</dbReference>
<comment type="similarity">
    <text evidence="1">Belongs to the 4HPPD family.</text>
</comment>
<accession>A0A250J287</accession>
<feature type="binding site" evidence="5">
    <location>
        <position position="167"/>
    </location>
    <ligand>
        <name>Fe cation</name>
        <dbReference type="ChEBI" id="CHEBI:24875"/>
    </ligand>
</feature>
<dbReference type="Gene3D" id="3.10.180.10">
    <property type="entry name" value="2,3-Dihydroxybiphenyl 1,2-Dioxygenase, domain 1"/>
    <property type="match status" value="2"/>
</dbReference>
<dbReference type="InterPro" id="IPR041736">
    <property type="entry name" value="4OHPhenylPyrv_dOase_N"/>
</dbReference>
<keyword evidence="4 5" id="KW-0408">Iron</keyword>
<keyword evidence="2 5" id="KW-0479">Metal-binding</keyword>
<keyword evidence="3" id="KW-0677">Repeat</keyword>
<feature type="binding site" evidence="5">
    <location>
        <position position="247"/>
    </location>
    <ligand>
        <name>Fe cation</name>
        <dbReference type="ChEBI" id="CHEBI:24875"/>
    </ligand>
</feature>
<dbReference type="GO" id="GO:0046872">
    <property type="term" value="F:metal ion binding"/>
    <property type="evidence" value="ECO:0007669"/>
    <property type="project" value="UniProtKB-KW"/>
</dbReference>
<evidence type="ECO:0000313" key="7">
    <source>
        <dbReference type="EMBL" id="ATB37491.1"/>
    </source>
</evidence>
<dbReference type="InterPro" id="IPR004360">
    <property type="entry name" value="Glyas_Fos-R_dOase_dom"/>
</dbReference>
<evidence type="ECO:0000313" key="8">
    <source>
        <dbReference type="Proteomes" id="UP000217257"/>
    </source>
</evidence>
<dbReference type="Proteomes" id="UP000217257">
    <property type="component" value="Chromosome"/>
</dbReference>
<dbReference type="KEGG" id="cfus:CYFUS_002913"/>
<gene>
    <name evidence="7" type="ORF">CYFUS_002913</name>
</gene>
<dbReference type="SUPFAM" id="SSF54593">
    <property type="entry name" value="Glyoxalase/Bleomycin resistance protein/Dihydroxybiphenyl dioxygenase"/>
    <property type="match status" value="1"/>
</dbReference>
<dbReference type="CDD" id="cd07250">
    <property type="entry name" value="HPPD_C_like"/>
    <property type="match status" value="1"/>
</dbReference>
<dbReference type="InterPro" id="IPR029068">
    <property type="entry name" value="Glyas_Bleomycin-R_OHBP_Dase"/>
</dbReference>
<keyword evidence="7" id="KW-0670">Pyruvate</keyword>
<keyword evidence="7" id="KW-0560">Oxidoreductase</keyword>
<evidence type="ECO:0000259" key="6">
    <source>
        <dbReference type="PROSITE" id="PS51819"/>
    </source>
</evidence>
<reference evidence="7 8" key="1">
    <citation type="submission" date="2017-06" db="EMBL/GenBank/DDBJ databases">
        <title>Sequencing and comparative analysis of myxobacterial genomes.</title>
        <authorList>
            <person name="Rupp O."/>
            <person name="Goesmann A."/>
            <person name="Sogaard-Andersen L."/>
        </authorList>
    </citation>
    <scope>NUCLEOTIDE SEQUENCE [LARGE SCALE GENOMIC DNA]</scope>
    <source>
        <strain evidence="7 8">DSM 52655</strain>
    </source>
</reference>
<protein>
    <submittedName>
        <fullName evidence="7">4-hydroxyphenylpyruvate dioxygenase</fullName>
    </submittedName>
</protein>
<proteinExistence type="inferred from homology"/>
<dbReference type="PROSITE" id="PS51819">
    <property type="entry name" value="VOC"/>
    <property type="match status" value="2"/>
</dbReference>
<evidence type="ECO:0000256" key="4">
    <source>
        <dbReference type="ARBA" id="ARBA00023004"/>
    </source>
</evidence>
<evidence type="ECO:0000256" key="2">
    <source>
        <dbReference type="ARBA" id="ARBA00022723"/>
    </source>
</evidence>
<dbReference type="InterPro" id="IPR037523">
    <property type="entry name" value="VOC_core"/>
</dbReference>
<comment type="cofactor">
    <cofactor evidence="5">
        <name>Fe cation</name>
        <dbReference type="ChEBI" id="CHEBI:24875"/>
    </cofactor>
    <text evidence="5">Binds 1 Fe cation per subunit.</text>
</comment>
<dbReference type="GO" id="GO:0003868">
    <property type="term" value="F:4-hydroxyphenylpyruvate dioxygenase activity"/>
    <property type="evidence" value="ECO:0007669"/>
    <property type="project" value="InterPro"/>
</dbReference>
<dbReference type="InterPro" id="IPR005956">
    <property type="entry name" value="4OHPhenylPyrv_dOase"/>
</dbReference>
<feature type="domain" description="VOC" evidence="6">
    <location>
        <begin position="164"/>
        <end position="315"/>
    </location>
</feature>
<evidence type="ECO:0000256" key="3">
    <source>
        <dbReference type="ARBA" id="ARBA00022737"/>
    </source>
</evidence>
<sequence>MFWDGFDYLEMYVGDARLAAYFYCTAFGFRLVAQAGPETGMQDRRSLLLVQGKTRLLLTSALTPDDAVAEYVKLHGDGLKDIALRTPDAVGAFREAVARGARPVMEPVSIEGPNGRLIRATVAAGMGDVVHSFVQRELPEEDFIPGLYQKVESSSSSAADAFVRVDHVAICLEPDTLNQTIGFYERVFGLHNSHHEDVETERSGMNSKVVQDRSGNICFVMMEPRHRNDTGQISEFLALHRGPGVQHVAFLTEDMAASIRRLRAQQVEFLETPDAYYDVLEQRVGKLDEDPSVLRSLRILADRDPWGYLLQTFTRPNVSRKTLFFELIQRKQARGFGGANIRALYEAVEREQARS</sequence>
<feature type="domain" description="VOC" evidence="6">
    <location>
        <begin position="5"/>
        <end position="136"/>
    </location>
</feature>
<dbReference type="PANTHER" id="PTHR11959:SF1">
    <property type="entry name" value="4-HYDROXYPHENYLPYRUVATE DIOXYGENASE"/>
    <property type="match status" value="1"/>
</dbReference>
<dbReference type="RefSeq" id="WP_095985808.1">
    <property type="nucleotide sequence ID" value="NZ_CP022098.1"/>
</dbReference>
<dbReference type="Pfam" id="PF00903">
    <property type="entry name" value="Glyoxalase"/>
    <property type="match status" value="2"/>
</dbReference>
<organism evidence="7 8">
    <name type="scientific">Cystobacter fuscus</name>
    <dbReference type="NCBI Taxonomy" id="43"/>
    <lineage>
        <taxon>Bacteria</taxon>
        <taxon>Pseudomonadati</taxon>
        <taxon>Myxococcota</taxon>
        <taxon>Myxococcia</taxon>
        <taxon>Myxococcales</taxon>
        <taxon>Cystobacterineae</taxon>
        <taxon>Archangiaceae</taxon>
        <taxon>Cystobacter</taxon>
    </lineage>
</organism>
<feature type="binding site" evidence="5">
    <location>
        <position position="326"/>
    </location>
    <ligand>
        <name>Fe cation</name>
        <dbReference type="ChEBI" id="CHEBI:24875"/>
    </ligand>
</feature>
<dbReference type="PANTHER" id="PTHR11959">
    <property type="entry name" value="4-HYDROXYPHENYLPYRUVATE DIOXYGENASE"/>
    <property type="match status" value="1"/>
</dbReference>
<dbReference type="EMBL" id="CP022098">
    <property type="protein sequence ID" value="ATB37491.1"/>
    <property type="molecule type" value="Genomic_DNA"/>
</dbReference>
<dbReference type="PIRSF" id="PIRSF009283">
    <property type="entry name" value="HPP_dOase"/>
    <property type="match status" value="1"/>
</dbReference>
<name>A0A250J287_9BACT</name>
<dbReference type="AlphaFoldDB" id="A0A250J287"/>
<evidence type="ECO:0000256" key="1">
    <source>
        <dbReference type="ARBA" id="ARBA00005877"/>
    </source>
</evidence>
<dbReference type="NCBIfam" id="TIGR01263">
    <property type="entry name" value="4HPPD"/>
    <property type="match status" value="1"/>
</dbReference>
<keyword evidence="7" id="KW-0223">Dioxygenase</keyword>
<evidence type="ECO:0000256" key="5">
    <source>
        <dbReference type="PIRSR" id="PIRSR009283-1"/>
    </source>
</evidence>